<reference evidence="12 13" key="1">
    <citation type="submission" date="2017-08" db="EMBL/GenBank/DDBJ databases">
        <title>Infants hospitalized years apart are colonized by the same room-sourced microbial strains.</title>
        <authorList>
            <person name="Brooks B."/>
            <person name="Olm M.R."/>
            <person name="Firek B.A."/>
            <person name="Baker R."/>
            <person name="Thomas B.C."/>
            <person name="Morowitz M.J."/>
            <person name="Banfield J.F."/>
        </authorList>
    </citation>
    <scope>NUCLEOTIDE SEQUENCE [LARGE SCALE GENOMIC DNA]</scope>
    <source>
        <strain evidence="12">S2_003_000_R1_3</strain>
    </source>
</reference>
<dbReference type="AlphaFoldDB" id="A0A2W5SX05"/>
<dbReference type="InterPro" id="IPR005861">
    <property type="entry name" value="HisP_aminotrans"/>
</dbReference>
<dbReference type="SUPFAM" id="SSF53383">
    <property type="entry name" value="PLP-dependent transferases"/>
    <property type="match status" value="1"/>
</dbReference>
<dbReference type="RefSeq" id="WP_303734600.1">
    <property type="nucleotide sequence ID" value="NZ_CAKZHK010000008.1"/>
</dbReference>
<feature type="modified residue" description="N6-(pyridoxal phosphate)lysine" evidence="9">
    <location>
        <position position="261"/>
    </location>
</feature>
<organism evidence="12 13">
    <name type="scientific">Corynebacterium kroppenstedtii</name>
    <dbReference type="NCBI Taxonomy" id="161879"/>
    <lineage>
        <taxon>Bacteria</taxon>
        <taxon>Bacillati</taxon>
        <taxon>Actinomycetota</taxon>
        <taxon>Actinomycetes</taxon>
        <taxon>Mycobacteriales</taxon>
        <taxon>Corynebacteriaceae</taxon>
        <taxon>Corynebacterium</taxon>
    </lineage>
</organism>
<dbReference type="NCBIfam" id="TIGR01141">
    <property type="entry name" value="hisC"/>
    <property type="match status" value="1"/>
</dbReference>
<dbReference type="GO" id="GO:0004400">
    <property type="term" value="F:histidinol-phosphate transaminase activity"/>
    <property type="evidence" value="ECO:0007669"/>
    <property type="project" value="UniProtKB-UniRule"/>
</dbReference>
<evidence type="ECO:0000256" key="10">
    <source>
        <dbReference type="SAM" id="MobiDB-lite"/>
    </source>
</evidence>
<evidence type="ECO:0000313" key="13">
    <source>
        <dbReference type="Proteomes" id="UP000249432"/>
    </source>
</evidence>
<keyword evidence="4 9" id="KW-0032">Aminotransferase</keyword>
<dbReference type="InterPro" id="IPR015422">
    <property type="entry name" value="PyrdxlP-dep_Trfase_small"/>
</dbReference>
<dbReference type="PANTHER" id="PTHR42885:SF2">
    <property type="entry name" value="HISTIDINOL-PHOSPHATE AMINOTRANSFERASE"/>
    <property type="match status" value="1"/>
</dbReference>
<comment type="similarity">
    <text evidence="2 9">Belongs to the class-II pyridoxal-phosphate-dependent aminotransferase family. Histidinol-phosphate aminotransferase subfamily.</text>
</comment>
<accession>A0A2W5SX05</accession>
<evidence type="ECO:0000256" key="1">
    <source>
        <dbReference type="ARBA" id="ARBA00001933"/>
    </source>
</evidence>
<keyword evidence="5 9" id="KW-0028">Amino-acid biosynthesis</keyword>
<dbReference type="EC" id="2.6.1.9" evidence="9"/>
<evidence type="ECO:0000256" key="9">
    <source>
        <dbReference type="HAMAP-Rule" id="MF_01023"/>
    </source>
</evidence>
<feature type="domain" description="Aminotransferase class I/classII large" evidence="11">
    <location>
        <begin position="56"/>
        <end position="406"/>
    </location>
</feature>
<evidence type="ECO:0000256" key="2">
    <source>
        <dbReference type="ARBA" id="ARBA00007970"/>
    </source>
</evidence>
<dbReference type="EMBL" id="QFRA01000007">
    <property type="protein sequence ID" value="PZR05293.1"/>
    <property type="molecule type" value="Genomic_DNA"/>
</dbReference>
<dbReference type="GO" id="GO:0000105">
    <property type="term" value="P:L-histidine biosynthetic process"/>
    <property type="evidence" value="ECO:0007669"/>
    <property type="project" value="UniProtKB-UniRule"/>
</dbReference>
<dbReference type="Gene3D" id="3.90.1150.10">
    <property type="entry name" value="Aspartate Aminotransferase, domain 1"/>
    <property type="match status" value="1"/>
</dbReference>
<dbReference type="CDD" id="cd00609">
    <property type="entry name" value="AAT_like"/>
    <property type="match status" value="1"/>
</dbReference>
<dbReference type="HAMAP" id="MF_01023">
    <property type="entry name" value="HisC_aminotrans_2"/>
    <property type="match status" value="1"/>
</dbReference>
<dbReference type="Pfam" id="PF00155">
    <property type="entry name" value="Aminotran_1_2"/>
    <property type="match status" value="1"/>
</dbReference>
<comment type="catalytic activity">
    <reaction evidence="9">
        <text>L-histidinol phosphate + 2-oxoglutarate = 3-(imidazol-4-yl)-2-oxopropyl phosphate + L-glutamate</text>
        <dbReference type="Rhea" id="RHEA:23744"/>
        <dbReference type="ChEBI" id="CHEBI:16810"/>
        <dbReference type="ChEBI" id="CHEBI:29985"/>
        <dbReference type="ChEBI" id="CHEBI:57766"/>
        <dbReference type="ChEBI" id="CHEBI:57980"/>
        <dbReference type="EC" id="2.6.1.9"/>
    </reaction>
</comment>
<dbReference type="InterPro" id="IPR004839">
    <property type="entry name" value="Aminotransferase_I/II_large"/>
</dbReference>
<feature type="compositionally biased region" description="Polar residues" evidence="10">
    <location>
        <begin position="1"/>
        <end position="12"/>
    </location>
</feature>
<evidence type="ECO:0000256" key="7">
    <source>
        <dbReference type="ARBA" id="ARBA00022898"/>
    </source>
</evidence>
<evidence type="ECO:0000313" key="12">
    <source>
        <dbReference type="EMBL" id="PZR05293.1"/>
    </source>
</evidence>
<dbReference type="Proteomes" id="UP000249432">
    <property type="component" value="Unassembled WGS sequence"/>
</dbReference>
<comment type="pathway">
    <text evidence="9">Amino-acid biosynthesis; L-histidine biosynthesis; L-histidine from 5-phospho-alpha-D-ribose 1-diphosphate: step 7/9.</text>
</comment>
<proteinExistence type="inferred from homology"/>
<gene>
    <name evidence="9" type="primary">hisC</name>
    <name evidence="12" type="ORF">DI525_04540</name>
</gene>
<comment type="caution">
    <text evidence="12">The sequence shown here is derived from an EMBL/GenBank/DDBJ whole genome shotgun (WGS) entry which is preliminary data.</text>
</comment>
<dbReference type="GO" id="GO:0030170">
    <property type="term" value="F:pyridoxal phosphate binding"/>
    <property type="evidence" value="ECO:0007669"/>
    <property type="project" value="InterPro"/>
</dbReference>
<keyword evidence="7 9" id="KW-0663">Pyridoxal phosphate</keyword>
<dbReference type="PANTHER" id="PTHR42885">
    <property type="entry name" value="HISTIDINOL-PHOSPHATE AMINOTRANSFERASE-RELATED"/>
    <property type="match status" value="1"/>
</dbReference>
<evidence type="ECO:0000256" key="5">
    <source>
        <dbReference type="ARBA" id="ARBA00022605"/>
    </source>
</evidence>
<dbReference type="NCBIfam" id="NF002877">
    <property type="entry name" value="PRK03317.1"/>
    <property type="match status" value="1"/>
</dbReference>
<evidence type="ECO:0000256" key="6">
    <source>
        <dbReference type="ARBA" id="ARBA00022679"/>
    </source>
</evidence>
<evidence type="ECO:0000256" key="3">
    <source>
        <dbReference type="ARBA" id="ARBA00011738"/>
    </source>
</evidence>
<evidence type="ECO:0000256" key="4">
    <source>
        <dbReference type="ARBA" id="ARBA00022576"/>
    </source>
</evidence>
<evidence type="ECO:0000259" key="11">
    <source>
        <dbReference type="Pfam" id="PF00155"/>
    </source>
</evidence>
<name>A0A2W5SX05_9CORY</name>
<dbReference type="Gene3D" id="3.40.640.10">
    <property type="entry name" value="Type I PLP-dependent aspartate aminotransferase-like (Major domain)"/>
    <property type="match status" value="1"/>
</dbReference>
<protein>
    <recommendedName>
        <fullName evidence="9">Histidinol-phosphate aminotransferase</fullName>
        <ecNumber evidence="9">2.6.1.9</ecNumber>
    </recommendedName>
    <alternativeName>
        <fullName evidence="9">Imidazole acetol-phosphate transaminase</fullName>
    </alternativeName>
</protein>
<dbReference type="UniPathway" id="UPA00031">
    <property type="reaction ID" value="UER00012"/>
</dbReference>
<comment type="subunit">
    <text evidence="3 9">Homodimer.</text>
</comment>
<evidence type="ECO:0000256" key="8">
    <source>
        <dbReference type="ARBA" id="ARBA00023102"/>
    </source>
</evidence>
<keyword evidence="6 9" id="KW-0808">Transferase</keyword>
<keyword evidence="8 9" id="KW-0368">Histidine biosynthesis</keyword>
<dbReference type="InterPro" id="IPR015424">
    <property type="entry name" value="PyrdxlP-dep_Trfase"/>
</dbReference>
<feature type="region of interest" description="Disordered" evidence="10">
    <location>
        <begin position="1"/>
        <end position="28"/>
    </location>
</feature>
<comment type="cofactor">
    <cofactor evidence="1 9">
        <name>pyridoxal 5'-phosphate</name>
        <dbReference type="ChEBI" id="CHEBI:597326"/>
    </cofactor>
</comment>
<sequence length="423" mass="45914">MAPTNDDQTLSRGSGEDSTADKSHTLGGNVTLDALPLREEFRGETAYGAPQLELDVRLNTNENPYPLSPRIVADLVKKVEKVASGLNRYPERDSIILRQELAWYVSGQTGVAVNEDNIWAANGSNEVLQELLQAFGGPGRRALGFTPSYSMHPILAAGTHTEFVECPRQEARGFSIDIDEATAAIKNYRPSVVFITTPNNPTGGTTSLDNIRVLLDAVSDPDVDGIVIVDEAYGEFDDGPSACELLKDYPDRLVVSRTMSKAFDFAGGRLGYFVAAPAFVEAVMLVRLPYHLSALSQAAATVALRYSSDTLASVEKIIRERERVQESLQKLGFSVVPSKSNFLLFKVIPDESTNSSGEAPANGGAPSRRELTQAAWQEFLDRGVLIRDVGVDGYLRVTIGLPTENDEFLSAAGQYASEHNGLR</sequence>
<dbReference type="InterPro" id="IPR015421">
    <property type="entry name" value="PyrdxlP-dep_Trfase_major"/>
</dbReference>